<dbReference type="Proteomes" id="UP000275925">
    <property type="component" value="Unassembled WGS sequence"/>
</dbReference>
<dbReference type="InterPro" id="IPR003374">
    <property type="entry name" value="ApbE-like_sf"/>
</dbReference>
<dbReference type="Gene3D" id="3.10.520.10">
    <property type="entry name" value="ApbE-like domains"/>
    <property type="match status" value="1"/>
</dbReference>
<dbReference type="AlphaFoldDB" id="A0A388TH84"/>
<keyword evidence="10" id="KW-0997">Cell inner membrane</keyword>
<dbReference type="Pfam" id="PF02424">
    <property type="entry name" value="ApbE"/>
    <property type="match status" value="1"/>
</dbReference>
<comment type="similarity">
    <text evidence="10">Belongs to the ApbE family.</text>
</comment>
<sequence length="319" mass="35429">MKKYLRLASLICFLLLTGCGSQRELKKQGYSLDTVFEAQIKVDNKKEKIQPAQRSLDAAFERLVELDSNLNKLSPLSEISALNANAALRVMDVSKTTYDLLEKSLNATVFTDGYFDITWRPLIKVFEMSNPTAERIARAKAAIGAKNVALDRSLNRVRYLNNTEIDFELIKKGFAVDLASGQLRNVSSGFVKGGNVAYYFGQKKLSLKLTEKENLNLKLNDAAVAILNASDSYYVNSAAWRKHLPLSAANDSIFQIIVIAPNAVTAEVLANAFYFMGVEKSLAKIAAIKRQASRQGMYEVYFVLDNDENGQRVVSSADK</sequence>
<dbReference type="EC" id="2.7.1.180" evidence="2 10"/>
<comment type="subcellular location">
    <subcellularLocation>
        <location evidence="10">Cell inner membrane</location>
        <topology evidence="10">Lipid-anchor</topology>
        <orientation evidence="10">Periplasmic side</orientation>
    </subcellularLocation>
</comment>
<evidence type="ECO:0000256" key="1">
    <source>
        <dbReference type="ARBA" id="ARBA00001946"/>
    </source>
</evidence>
<dbReference type="InterPro" id="IPR024932">
    <property type="entry name" value="ApbE"/>
</dbReference>
<dbReference type="GO" id="GO:0016740">
    <property type="term" value="F:transferase activity"/>
    <property type="evidence" value="ECO:0007669"/>
    <property type="project" value="UniProtKB-UniRule"/>
</dbReference>
<comment type="function">
    <text evidence="10">Flavin transferase that catalyzes the transfer of the FMN moiety of FAD and its covalent binding to the hydroxyl group of a threonine residue in a target flavoprotein.</text>
</comment>
<dbReference type="PANTHER" id="PTHR30040">
    <property type="entry name" value="THIAMINE BIOSYNTHESIS LIPOPROTEIN APBE"/>
    <property type="match status" value="1"/>
</dbReference>
<keyword evidence="8 10" id="KW-0460">Magnesium</keyword>
<proteinExistence type="inferred from homology"/>
<organism evidence="11 12">
    <name type="scientific">Candidatus Termititenax persephonae</name>
    <dbReference type="NCBI Taxonomy" id="2218525"/>
    <lineage>
        <taxon>Bacteria</taxon>
        <taxon>Bacillati</taxon>
        <taxon>Candidatus Margulisiibacteriota</taxon>
        <taxon>Candidatus Termititenacia</taxon>
        <taxon>Candidatus Termititenacales</taxon>
        <taxon>Candidatus Termititenacaceae</taxon>
        <taxon>Candidatus Termititenax</taxon>
    </lineage>
</organism>
<evidence type="ECO:0000313" key="11">
    <source>
        <dbReference type="EMBL" id="GBR76485.1"/>
    </source>
</evidence>
<keyword evidence="4 10" id="KW-0285">Flavoprotein</keyword>
<evidence type="ECO:0000256" key="2">
    <source>
        <dbReference type="ARBA" id="ARBA00011955"/>
    </source>
</evidence>
<evidence type="ECO:0000256" key="10">
    <source>
        <dbReference type="RuleBase" id="RU363002"/>
    </source>
</evidence>
<comment type="cofactor">
    <cofactor evidence="1 10">
        <name>Mg(2+)</name>
        <dbReference type="ChEBI" id="CHEBI:18420"/>
    </cofactor>
</comment>
<protein>
    <recommendedName>
        <fullName evidence="3 10">FAD:protein FMN transferase</fullName>
        <ecNumber evidence="2 10">2.7.1.180</ecNumber>
    </recommendedName>
</protein>
<comment type="caution">
    <text evidence="11">The sequence shown here is derived from an EMBL/GenBank/DDBJ whole genome shotgun (WGS) entry which is preliminary data.</text>
</comment>
<dbReference type="PANTHER" id="PTHR30040:SF2">
    <property type="entry name" value="FAD:PROTEIN FMN TRANSFERASE"/>
    <property type="match status" value="1"/>
</dbReference>
<evidence type="ECO:0000256" key="3">
    <source>
        <dbReference type="ARBA" id="ARBA00016337"/>
    </source>
</evidence>
<name>A0A388TH84_9BACT</name>
<evidence type="ECO:0000256" key="8">
    <source>
        <dbReference type="ARBA" id="ARBA00022842"/>
    </source>
</evidence>
<keyword evidence="12" id="KW-1185">Reference proteome</keyword>
<evidence type="ECO:0000256" key="5">
    <source>
        <dbReference type="ARBA" id="ARBA00022679"/>
    </source>
</evidence>
<keyword evidence="6 10" id="KW-0479">Metal-binding</keyword>
<keyword evidence="5 10" id="KW-0808">Transferase</keyword>
<gene>
    <name evidence="11" type="primary">apbE</name>
    <name evidence="11" type="ORF">NO2_1024</name>
</gene>
<evidence type="ECO:0000256" key="4">
    <source>
        <dbReference type="ARBA" id="ARBA00022630"/>
    </source>
</evidence>
<dbReference type="GO" id="GO:0005886">
    <property type="term" value="C:plasma membrane"/>
    <property type="evidence" value="ECO:0007669"/>
    <property type="project" value="UniProtKB-SubCell"/>
</dbReference>
<keyword evidence="7 10" id="KW-0274">FAD</keyword>
<evidence type="ECO:0000256" key="6">
    <source>
        <dbReference type="ARBA" id="ARBA00022723"/>
    </source>
</evidence>
<evidence type="ECO:0000256" key="7">
    <source>
        <dbReference type="ARBA" id="ARBA00022827"/>
    </source>
</evidence>
<dbReference type="SUPFAM" id="SSF143631">
    <property type="entry name" value="ApbE-like"/>
    <property type="match status" value="1"/>
</dbReference>
<keyword evidence="10" id="KW-1003">Cell membrane</keyword>
<reference evidence="11 12" key="1">
    <citation type="journal article" date="2019" name="ISME J.">
        <title>Genome analyses of uncultured TG2/ZB3 bacteria in 'Margulisbacteria' specifically attached to ectosymbiotic spirochetes of protists in the termite gut.</title>
        <authorList>
            <person name="Utami Y.D."/>
            <person name="Kuwahara H."/>
            <person name="Igai K."/>
            <person name="Murakami T."/>
            <person name="Sugaya K."/>
            <person name="Morikawa T."/>
            <person name="Nagura Y."/>
            <person name="Yuki M."/>
            <person name="Deevong P."/>
            <person name="Inoue T."/>
            <person name="Kihara K."/>
            <person name="Lo N."/>
            <person name="Yamada A."/>
            <person name="Ohkuma M."/>
            <person name="Hongoh Y."/>
        </authorList>
    </citation>
    <scope>NUCLEOTIDE SEQUENCE [LARGE SCALE GENOMIC DNA]</scope>
    <source>
        <strain evidence="11">NkOx7-02</strain>
    </source>
</reference>
<keyword evidence="10" id="KW-0472">Membrane</keyword>
<evidence type="ECO:0000256" key="9">
    <source>
        <dbReference type="ARBA" id="ARBA00048540"/>
    </source>
</evidence>
<accession>A0A388TH84</accession>
<dbReference type="PROSITE" id="PS51257">
    <property type="entry name" value="PROKAR_LIPOPROTEIN"/>
    <property type="match status" value="1"/>
</dbReference>
<comment type="catalytic activity">
    <reaction evidence="9 10">
        <text>L-threonyl-[protein] + FAD = FMN-L-threonyl-[protein] + AMP + H(+)</text>
        <dbReference type="Rhea" id="RHEA:36847"/>
        <dbReference type="Rhea" id="RHEA-COMP:11060"/>
        <dbReference type="Rhea" id="RHEA-COMP:11061"/>
        <dbReference type="ChEBI" id="CHEBI:15378"/>
        <dbReference type="ChEBI" id="CHEBI:30013"/>
        <dbReference type="ChEBI" id="CHEBI:57692"/>
        <dbReference type="ChEBI" id="CHEBI:74257"/>
        <dbReference type="ChEBI" id="CHEBI:456215"/>
        <dbReference type="EC" id="2.7.1.180"/>
    </reaction>
</comment>
<dbReference type="EMBL" id="BGZO01000029">
    <property type="protein sequence ID" value="GBR76485.1"/>
    <property type="molecule type" value="Genomic_DNA"/>
</dbReference>
<keyword evidence="10 11" id="KW-0449">Lipoprotein</keyword>
<dbReference type="GO" id="GO:0046872">
    <property type="term" value="F:metal ion binding"/>
    <property type="evidence" value="ECO:0007669"/>
    <property type="project" value="UniProtKB-UniRule"/>
</dbReference>
<evidence type="ECO:0000313" key="12">
    <source>
        <dbReference type="Proteomes" id="UP000275925"/>
    </source>
</evidence>